<evidence type="ECO:0000313" key="6">
    <source>
        <dbReference type="Proteomes" id="UP000565579"/>
    </source>
</evidence>
<dbReference type="InterPro" id="IPR036390">
    <property type="entry name" value="WH_DNA-bd_sf"/>
</dbReference>
<dbReference type="InterPro" id="IPR036388">
    <property type="entry name" value="WH-like_DNA-bd_sf"/>
</dbReference>
<evidence type="ECO:0000259" key="4">
    <source>
        <dbReference type="PROSITE" id="PS51118"/>
    </source>
</evidence>
<keyword evidence="1" id="KW-0805">Transcription regulation</keyword>
<dbReference type="Proteomes" id="UP000565579">
    <property type="component" value="Unassembled WGS sequence"/>
</dbReference>
<dbReference type="PANTHER" id="PTHR33204:SF39">
    <property type="entry name" value="TRANSCRIPTIONAL REGULATORY PROTEIN"/>
    <property type="match status" value="1"/>
</dbReference>
<accession>A0A7X0NXU6</accession>
<feature type="domain" description="HTH hxlR-type" evidence="4">
    <location>
        <begin position="22"/>
        <end position="122"/>
    </location>
</feature>
<dbReference type="PROSITE" id="PS51118">
    <property type="entry name" value="HTH_HXLR"/>
    <property type="match status" value="1"/>
</dbReference>
<dbReference type="EMBL" id="JACHMI010000001">
    <property type="protein sequence ID" value="MBB6551575.1"/>
    <property type="molecule type" value="Genomic_DNA"/>
</dbReference>
<evidence type="ECO:0000256" key="3">
    <source>
        <dbReference type="ARBA" id="ARBA00023163"/>
    </source>
</evidence>
<organism evidence="5 6">
    <name type="scientific">Nonomuraea rubra</name>
    <dbReference type="NCBI Taxonomy" id="46180"/>
    <lineage>
        <taxon>Bacteria</taxon>
        <taxon>Bacillati</taxon>
        <taxon>Actinomycetota</taxon>
        <taxon>Actinomycetes</taxon>
        <taxon>Streptosporangiales</taxon>
        <taxon>Streptosporangiaceae</taxon>
        <taxon>Nonomuraea</taxon>
    </lineage>
</organism>
<evidence type="ECO:0000256" key="1">
    <source>
        <dbReference type="ARBA" id="ARBA00023015"/>
    </source>
</evidence>
<keyword evidence="2 5" id="KW-0238">DNA-binding</keyword>
<reference evidence="5 6" key="1">
    <citation type="submission" date="2020-08" db="EMBL/GenBank/DDBJ databases">
        <title>Sequencing the genomes of 1000 actinobacteria strains.</title>
        <authorList>
            <person name="Klenk H.-P."/>
        </authorList>
    </citation>
    <scope>NUCLEOTIDE SEQUENCE [LARGE SCALE GENOMIC DNA]</scope>
    <source>
        <strain evidence="5 6">DSM 43768</strain>
    </source>
</reference>
<dbReference type="GO" id="GO:0003677">
    <property type="term" value="F:DNA binding"/>
    <property type="evidence" value="ECO:0007669"/>
    <property type="project" value="UniProtKB-KW"/>
</dbReference>
<sequence length="140" mass="15855">MSHQVEADRVLRSLGRTCLEHDPDVLRSVLDRVGDKWSLILIGLLDKEPMRFTGLLRTAPGISRRMLTLTLRNLERDGLVKRVVYAEIPPRVEYEVTPFGRTLSEPVLALTRWAADHQDTIRANRHAFDQAAGLDTDDLG</sequence>
<dbReference type="SUPFAM" id="SSF46785">
    <property type="entry name" value="Winged helix' DNA-binding domain"/>
    <property type="match status" value="1"/>
</dbReference>
<name>A0A7X0NXU6_9ACTN</name>
<evidence type="ECO:0000313" key="5">
    <source>
        <dbReference type="EMBL" id="MBB6551575.1"/>
    </source>
</evidence>
<dbReference type="Gene3D" id="1.10.10.10">
    <property type="entry name" value="Winged helix-like DNA-binding domain superfamily/Winged helix DNA-binding domain"/>
    <property type="match status" value="1"/>
</dbReference>
<comment type="caution">
    <text evidence="5">The sequence shown here is derived from an EMBL/GenBank/DDBJ whole genome shotgun (WGS) entry which is preliminary data.</text>
</comment>
<dbReference type="AlphaFoldDB" id="A0A7X0NXU6"/>
<dbReference type="Pfam" id="PF01638">
    <property type="entry name" value="HxlR"/>
    <property type="match status" value="1"/>
</dbReference>
<protein>
    <submittedName>
        <fullName evidence="5">DNA-binding HxlR family transcriptional regulator</fullName>
    </submittedName>
</protein>
<dbReference type="InterPro" id="IPR002577">
    <property type="entry name" value="HTH_HxlR"/>
</dbReference>
<dbReference type="RefSeq" id="WP_185105621.1">
    <property type="nucleotide sequence ID" value="NZ_BAAAXY010000044.1"/>
</dbReference>
<keyword evidence="6" id="KW-1185">Reference proteome</keyword>
<proteinExistence type="predicted"/>
<keyword evidence="3" id="KW-0804">Transcription</keyword>
<gene>
    <name evidence="5" type="ORF">HD593_006370</name>
</gene>
<evidence type="ECO:0000256" key="2">
    <source>
        <dbReference type="ARBA" id="ARBA00023125"/>
    </source>
</evidence>
<dbReference type="PANTHER" id="PTHR33204">
    <property type="entry name" value="TRANSCRIPTIONAL REGULATOR, MARR FAMILY"/>
    <property type="match status" value="1"/>
</dbReference>